<name>A0A402CXF0_9BACT</name>
<protein>
    <submittedName>
        <fullName evidence="3">ADP-ribose pyrophosphatase</fullName>
    </submittedName>
</protein>
<dbReference type="GO" id="GO:0016787">
    <property type="term" value="F:hydrolase activity"/>
    <property type="evidence" value="ECO:0007669"/>
    <property type="project" value="UniProtKB-KW"/>
</dbReference>
<dbReference type="PANTHER" id="PTHR11839:SF18">
    <property type="entry name" value="NUDIX HYDROLASE DOMAIN-CONTAINING PROTEIN"/>
    <property type="match status" value="1"/>
</dbReference>
<dbReference type="PROSITE" id="PS00893">
    <property type="entry name" value="NUDIX_BOX"/>
    <property type="match status" value="1"/>
</dbReference>
<dbReference type="Pfam" id="PF00293">
    <property type="entry name" value="NUDIX"/>
    <property type="match status" value="1"/>
</dbReference>
<organism evidence="3 4">
    <name type="scientific">Capsulimonas corticalis</name>
    <dbReference type="NCBI Taxonomy" id="2219043"/>
    <lineage>
        <taxon>Bacteria</taxon>
        <taxon>Bacillati</taxon>
        <taxon>Armatimonadota</taxon>
        <taxon>Armatimonadia</taxon>
        <taxon>Capsulimonadales</taxon>
        <taxon>Capsulimonadaceae</taxon>
        <taxon>Capsulimonas</taxon>
    </lineage>
</organism>
<dbReference type="EMBL" id="AP025739">
    <property type="protein sequence ID" value="BDI32309.1"/>
    <property type="molecule type" value="Genomic_DNA"/>
</dbReference>
<proteinExistence type="predicted"/>
<dbReference type="KEGG" id="ccot:CCAX7_43600"/>
<gene>
    <name evidence="3" type="ORF">CCAX7_43600</name>
</gene>
<dbReference type="PANTHER" id="PTHR11839">
    <property type="entry name" value="UDP/ADP-SUGAR PYROPHOSPHATASE"/>
    <property type="match status" value="1"/>
</dbReference>
<dbReference type="OrthoDB" id="9806150at2"/>
<evidence type="ECO:0000313" key="4">
    <source>
        <dbReference type="Proteomes" id="UP000287394"/>
    </source>
</evidence>
<evidence type="ECO:0000313" key="3">
    <source>
        <dbReference type="EMBL" id="BDI32309.1"/>
    </source>
</evidence>
<dbReference type="GO" id="GO:0006753">
    <property type="term" value="P:nucleoside phosphate metabolic process"/>
    <property type="evidence" value="ECO:0007669"/>
    <property type="project" value="TreeGrafter"/>
</dbReference>
<dbReference type="FunFam" id="3.90.79.10:FF:000024">
    <property type="entry name" value="ADP-ribose pyrophosphatase"/>
    <property type="match status" value="1"/>
</dbReference>
<dbReference type="InterPro" id="IPR000086">
    <property type="entry name" value="NUDIX_hydrolase_dom"/>
</dbReference>
<keyword evidence="4" id="KW-1185">Reference proteome</keyword>
<dbReference type="SUPFAM" id="SSF55811">
    <property type="entry name" value="Nudix"/>
    <property type="match status" value="1"/>
</dbReference>
<evidence type="ECO:0000256" key="2">
    <source>
        <dbReference type="ARBA" id="ARBA00022801"/>
    </source>
</evidence>
<dbReference type="Gene3D" id="3.90.79.10">
    <property type="entry name" value="Nucleoside Triphosphate Pyrophosphohydrolase"/>
    <property type="match status" value="1"/>
</dbReference>
<reference evidence="3 4" key="1">
    <citation type="journal article" date="2019" name="Int. J. Syst. Evol. Microbiol.">
        <title>Capsulimonas corticalis gen. nov., sp. nov., an aerobic capsulated bacterium, of a novel bacterial order, Capsulimonadales ord. nov., of the class Armatimonadia of the phylum Armatimonadetes.</title>
        <authorList>
            <person name="Li J."/>
            <person name="Kudo C."/>
            <person name="Tonouchi A."/>
        </authorList>
    </citation>
    <scope>NUCLEOTIDE SEQUENCE [LARGE SCALE GENOMIC DNA]</scope>
    <source>
        <strain evidence="3 4">AX-7</strain>
    </source>
</reference>
<dbReference type="FunCoup" id="A0A402CXF0">
    <property type="interactions" value="367"/>
</dbReference>
<dbReference type="Proteomes" id="UP000287394">
    <property type="component" value="Chromosome"/>
</dbReference>
<dbReference type="PROSITE" id="PS51462">
    <property type="entry name" value="NUDIX"/>
    <property type="match status" value="1"/>
</dbReference>
<dbReference type="InterPro" id="IPR020084">
    <property type="entry name" value="NUDIX_hydrolase_CS"/>
</dbReference>
<dbReference type="GO" id="GO:0019693">
    <property type="term" value="P:ribose phosphate metabolic process"/>
    <property type="evidence" value="ECO:0007669"/>
    <property type="project" value="TreeGrafter"/>
</dbReference>
<dbReference type="RefSeq" id="WP_119322007.1">
    <property type="nucleotide sequence ID" value="NZ_AP025739.1"/>
</dbReference>
<accession>A0A402CXF0</accession>
<sequence length="183" mass="20394">MSQDLTEKVTSTKRIYDGKIINLRVDSVLLPNGNMSQREIVEHKGAIAVVPMLDRDTVILVRQFRSATGGTLLEIPAGSLNEDEEIDVCAHRELAEEINFKAGHLDKLFSMYVAPGYSTEMIHVYIAYGLEPTAGETDEDEFLDIVKIPFAEALHKIHTGEIQDAKSISGLLQVERLLPNLEF</sequence>
<keyword evidence="2" id="KW-0378">Hydrolase</keyword>
<evidence type="ECO:0000256" key="1">
    <source>
        <dbReference type="ARBA" id="ARBA00001946"/>
    </source>
</evidence>
<dbReference type="InterPro" id="IPR015797">
    <property type="entry name" value="NUDIX_hydrolase-like_dom_sf"/>
</dbReference>
<dbReference type="AlphaFoldDB" id="A0A402CXF0"/>
<comment type="cofactor">
    <cofactor evidence="1">
        <name>Mg(2+)</name>
        <dbReference type="ChEBI" id="CHEBI:18420"/>
    </cofactor>
</comment>